<dbReference type="EMBL" id="MWAK01000003">
    <property type="protein sequence ID" value="OPZ93906.1"/>
    <property type="molecule type" value="Genomic_DNA"/>
</dbReference>
<gene>
    <name evidence="2" type="ORF">BWY73_00050</name>
</gene>
<evidence type="ECO:0000313" key="3">
    <source>
        <dbReference type="Proteomes" id="UP000485484"/>
    </source>
</evidence>
<organism evidence="2 3">
    <name type="scientific">candidate division TA06 bacterium ADurb.Bin417</name>
    <dbReference type="NCBI Taxonomy" id="1852828"/>
    <lineage>
        <taxon>Bacteria</taxon>
        <taxon>Bacteria division TA06</taxon>
    </lineage>
</organism>
<accession>A0A1V5ML37</accession>
<dbReference type="SUPFAM" id="SSF51726">
    <property type="entry name" value="UROD/MetE-like"/>
    <property type="match status" value="1"/>
</dbReference>
<dbReference type="Gene3D" id="3.20.20.210">
    <property type="match status" value="1"/>
</dbReference>
<evidence type="ECO:0000259" key="1">
    <source>
        <dbReference type="Pfam" id="PF01208"/>
    </source>
</evidence>
<proteinExistence type="predicted"/>
<reference evidence="2 3" key="1">
    <citation type="submission" date="2017-02" db="EMBL/GenBank/DDBJ databases">
        <title>Delving into the versatile metabolic prowess of the omnipresent phylum Bacteroidetes.</title>
        <authorList>
            <person name="Nobu M.K."/>
            <person name="Mei R."/>
            <person name="Narihiro T."/>
            <person name="Kuroda K."/>
            <person name="Liu W.-T."/>
        </authorList>
    </citation>
    <scope>NUCLEOTIDE SEQUENCE [LARGE SCALE GENOMIC DNA]</scope>
    <source>
        <strain evidence="2">ADurb.Bin417</strain>
    </source>
</reference>
<dbReference type="AlphaFoldDB" id="A0A1V5ML37"/>
<dbReference type="PANTHER" id="PTHR47099:SF1">
    <property type="entry name" value="METHYLCOBAMIDE:COM METHYLTRANSFERASE MTBA"/>
    <property type="match status" value="1"/>
</dbReference>
<dbReference type="InterPro" id="IPR038071">
    <property type="entry name" value="UROD/MetE-like_sf"/>
</dbReference>
<dbReference type="GO" id="GO:0006779">
    <property type="term" value="P:porphyrin-containing compound biosynthetic process"/>
    <property type="evidence" value="ECO:0007669"/>
    <property type="project" value="InterPro"/>
</dbReference>
<dbReference type="GO" id="GO:0004853">
    <property type="term" value="F:uroporphyrinogen decarboxylase activity"/>
    <property type="evidence" value="ECO:0007669"/>
    <property type="project" value="InterPro"/>
</dbReference>
<protein>
    <submittedName>
        <fullName evidence="2">Uroporphyrinogen decarboxylase (URO-D)</fullName>
    </submittedName>
</protein>
<sequence>MSILDNLREKHRVKLSESSRRKEISFSFREPDRVPIRISAAGSYYAHMFGYNIKDYYQEADVQVDTQLRGIEWRLENLKDDNTDTEIHLDIGPISEGLVFDCPIERPDGTSPRIVPILKDEHDFAELRVPDPKRLKGLEWLDRRFEDFYRAAARRGVNLSRSGPRLNIHPPLSAACAIMEPARVYLLMALKPKTVKELFAKMFDTFCALVDYYDERYGVRTETLGLANDNTCFISNAMYVCQVLSYDKALYERYGLKGRSMHTDGPSDHNFKTFCEEFKLNVMDIGGWSSIDAAVAAMKGKVVIHGGLNCKDVYGSLTDAVKRKIRHAIRVAGPGGAYEFAIGGETYVGVPAGTLIDLVNYVKTVGKYPLSGGTESTPGS</sequence>
<dbReference type="Pfam" id="PF01208">
    <property type="entry name" value="URO-D"/>
    <property type="match status" value="1"/>
</dbReference>
<evidence type="ECO:0000313" key="2">
    <source>
        <dbReference type="EMBL" id="OPZ93906.1"/>
    </source>
</evidence>
<name>A0A1V5ML37_UNCT6</name>
<dbReference type="InterPro" id="IPR052024">
    <property type="entry name" value="Methanogen_methyltrans"/>
</dbReference>
<comment type="caution">
    <text evidence="2">The sequence shown here is derived from an EMBL/GenBank/DDBJ whole genome shotgun (WGS) entry which is preliminary data.</text>
</comment>
<dbReference type="InterPro" id="IPR000257">
    <property type="entry name" value="Uroporphyrinogen_deCOase"/>
</dbReference>
<dbReference type="Proteomes" id="UP000485484">
    <property type="component" value="Unassembled WGS sequence"/>
</dbReference>
<dbReference type="PANTHER" id="PTHR47099">
    <property type="entry name" value="METHYLCOBAMIDE:COM METHYLTRANSFERASE MTBA"/>
    <property type="match status" value="1"/>
</dbReference>
<feature type="domain" description="Uroporphyrinogen decarboxylase (URO-D)" evidence="1">
    <location>
        <begin position="29"/>
        <end position="364"/>
    </location>
</feature>